<dbReference type="InterPro" id="IPR036942">
    <property type="entry name" value="Beta-barrel_TonB_sf"/>
</dbReference>
<dbReference type="Proteomes" id="UP001157186">
    <property type="component" value="Unassembled WGS sequence"/>
</dbReference>
<protein>
    <submittedName>
        <fullName evidence="10">Membrane protein</fullName>
    </submittedName>
</protein>
<evidence type="ECO:0000256" key="8">
    <source>
        <dbReference type="SAM" id="SignalP"/>
    </source>
</evidence>
<sequence length="1048" mass="117024">MSMKSANVWRKSLIAAAIACSLSSTVAFAYDKTTGSIEGSVLVQNGQSLANVNVTLKHNTKGLVKRTTTNESGEFDLKGLPIGTYTVTFSKNGYQTVSEAKLTVAAGNTSSFDVSMYADNVEVIQVTGAAIRNIDMQSSTAQLTINASDLAKLPVAQNLESVALLSPASSLAADPDGDYGRGVSFSGASLAENGYFLNGLNITDIRKGLGYVDFPWEAIAQTNVVVGGVPAEYGNFIGGVTDVVTKSGDNEFKFGAKVDYKPGSFLRSRSPDIWQFDTGHPETDADGNVTGYPLALETYNGEDYTKDARYNIWASGAIIEDTLFFYALYNPQKVTYRWADTTTMTQRVDEADFWLANVDWYITEEHSLTFTAMNNEWERSDYFADYAYSPTGREQGNRTGEYGEPTQSEWGGSLFSVNYNGYITDDLSVSAVYGVTDQDTLEVNPTEHLSRVWDNRSGSWQRRGDWTNWSKSALTEDKRTQTRIDFDWVLDNHTINFGYSHEKVETFDRSEYTGNGWRYDLYTATESRIANINDIIKRDANRRGVAYVPSPLAVGDDYFWTKQYKKNGSTEQNYRSWYLEDNWEVNEQLTLNLGIRNSSFDASTGTGEEYVSMDNQWAPRLGVNYDLFADGGTKLLANYGRYYMPISPNTSARMTLPEVNITGYGMFDGFNEENNTPNQVGELFAVEVNSDGELAQPVSTFVDKDLEPMYSDEFVLGIEHELNDDWVIGARYIYRDLKSSIEDTNLRFALVEKWGRENPEELQTLQALGLNTNVSWLALVINPGNPVKLAYDKNQDGTVASDEYVKWDADYLGLPKAKREYHALEFTAEGQISENFKLHASYTWSKNEGSTEGLVSGAHSQADPGWSGSYDAPELTDNSFGRTSNDVPHKLKMFGVYDVTDELALGFNLSIQQGRPINKFGYHPQGVGSCSEPMWLDDAKTQFNTNAVTDCTDIRGTDFYYNGQSSPRGSHGHSKWIYNLDLSASYSTEVVGGNLFVSATIFNIFDFDTPTSYYDKAELEQGVDNPNYRRPEQFQAPRSAQLTMRYEF</sequence>
<feature type="signal peptide" evidence="8">
    <location>
        <begin position="1"/>
        <end position="29"/>
    </location>
</feature>
<dbReference type="InterPro" id="IPR057601">
    <property type="entry name" value="Oar-like_b-barrel"/>
</dbReference>
<reference evidence="10 11" key="1">
    <citation type="submission" date="2023-03" db="EMBL/GenBank/DDBJ databases">
        <title>Draft genome sequence of Thalassotalea insulae KCTC 62186T.</title>
        <authorList>
            <person name="Sawabe T."/>
        </authorList>
    </citation>
    <scope>NUCLEOTIDE SEQUENCE [LARGE SCALE GENOMIC DNA]</scope>
    <source>
        <strain evidence="10 11">KCTC 62186</strain>
    </source>
</reference>
<accession>A0ABQ6GTY3</accession>
<keyword evidence="3 7" id="KW-1134">Transmembrane beta strand</keyword>
<comment type="subcellular location">
    <subcellularLocation>
        <location evidence="1 7">Cell outer membrane</location>
        <topology evidence="1 7">Multi-pass membrane protein</topology>
    </subcellularLocation>
</comment>
<organism evidence="10 11">
    <name type="scientific">Thalassotalea insulae</name>
    <dbReference type="NCBI Taxonomy" id="2056778"/>
    <lineage>
        <taxon>Bacteria</taxon>
        <taxon>Pseudomonadati</taxon>
        <taxon>Pseudomonadota</taxon>
        <taxon>Gammaproteobacteria</taxon>
        <taxon>Alteromonadales</taxon>
        <taxon>Colwelliaceae</taxon>
        <taxon>Thalassotalea</taxon>
    </lineage>
</organism>
<evidence type="ECO:0000313" key="10">
    <source>
        <dbReference type="EMBL" id="GLX78624.1"/>
    </source>
</evidence>
<feature type="domain" description="TonB-dependent transporter Oar-like beta-barrel" evidence="9">
    <location>
        <begin position="323"/>
        <end position="600"/>
    </location>
</feature>
<keyword evidence="4 7" id="KW-0812">Transmembrane</keyword>
<dbReference type="Pfam" id="PF25183">
    <property type="entry name" value="OMP_b-brl_4"/>
    <property type="match status" value="2"/>
</dbReference>
<dbReference type="InterPro" id="IPR039426">
    <property type="entry name" value="TonB-dep_rcpt-like"/>
</dbReference>
<evidence type="ECO:0000313" key="11">
    <source>
        <dbReference type="Proteomes" id="UP001157186"/>
    </source>
</evidence>
<evidence type="ECO:0000256" key="3">
    <source>
        <dbReference type="ARBA" id="ARBA00022452"/>
    </source>
</evidence>
<dbReference type="PROSITE" id="PS52016">
    <property type="entry name" value="TONB_DEPENDENT_REC_3"/>
    <property type="match status" value="1"/>
</dbReference>
<dbReference type="EMBL" id="BSST01000001">
    <property type="protein sequence ID" value="GLX78624.1"/>
    <property type="molecule type" value="Genomic_DNA"/>
</dbReference>
<keyword evidence="5 7" id="KW-0472">Membrane</keyword>
<comment type="similarity">
    <text evidence="7">Belongs to the TonB-dependent receptor family.</text>
</comment>
<evidence type="ECO:0000259" key="9">
    <source>
        <dbReference type="Pfam" id="PF25183"/>
    </source>
</evidence>
<dbReference type="SUPFAM" id="SSF56935">
    <property type="entry name" value="Porins"/>
    <property type="match status" value="1"/>
</dbReference>
<keyword evidence="8" id="KW-0732">Signal</keyword>
<dbReference type="PANTHER" id="PTHR30069">
    <property type="entry name" value="TONB-DEPENDENT OUTER MEMBRANE RECEPTOR"/>
    <property type="match status" value="1"/>
</dbReference>
<evidence type="ECO:0000256" key="1">
    <source>
        <dbReference type="ARBA" id="ARBA00004571"/>
    </source>
</evidence>
<proteinExistence type="inferred from homology"/>
<evidence type="ECO:0000256" key="2">
    <source>
        <dbReference type="ARBA" id="ARBA00022448"/>
    </source>
</evidence>
<evidence type="ECO:0000256" key="4">
    <source>
        <dbReference type="ARBA" id="ARBA00022692"/>
    </source>
</evidence>
<feature type="chain" id="PRO_5045438130" evidence="8">
    <location>
        <begin position="30"/>
        <end position="1048"/>
    </location>
</feature>
<dbReference type="InterPro" id="IPR018247">
    <property type="entry name" value="EF_Hand_1_Ca_BS"/>
</dbReference>
<name>A0ABQ6GTY3_9GAMM</name>
<feature type="domain" description="TonB-dependent transporter Oar-like beta-barrel" evidence="9">
    <location>
        <begin position="613"/>
        <end position="899"/>
    </location>
</feature>
<evidence type="ECO:0000256" key="7">
    <source>
        <dbReference type="PROSITE-ProRule" id="PRU01360"/>
    </source>
</evidence>
<evidence type="ECO:0000256" key="5">
    <source>
        <dbReference type="ARBA" id="ARBA00023136"/>
    </source>
</evidence>
<evidence type="ECO:0000256" key="6">
    <source>
        <dbReference type="ARBA" id="ARBA00023237"/>
    </source>
</evidence>
<keyword evidence="2 7" id="KW-0813">Transport</keyword>
<comment type="caution">
    <text evidence="10">The sequence shown here is derived from an EMBL/GenBank/DDBJ whole genome shotgun (WGS) entry which is preliminary data.</text>
</comment>
<dbReference type="RefSeq" id="WP_284244500.1">
    <property type="nucleotide sequence ID" value="NZ_BSST01000001.1"/>
</dbReference>
<dbReference type="PANTHER" id="PTHR30069:SF46">
    <property type="entry name" value="OAR PROTEIN"/>
    <property type="match status" value="1"/>
</dbReference>
<dbReference type="PROSITE" id="PS00018">
    <property type="entry name" value="EF_HAND_1"/>
    <property type="match status" value="1"/>
</dbReference>
<dbReference type="Gene3D" id="2.170.130.10">
    <property type="entry name" value="TonB-dependent receptor, plug domain"/>
    <property type="match status" value="1"/>
</dbReference>
<dbReference type="SUPFAM" id="SSF49452">
    <property type="entry name" value="Starch-binding domain-like"/>
    <property type="match status" value="1"/>
</dbReference>
<gene>
    <name evidence="10" type="ORF">tinsulaeT_19640</name>
</gene>
<dbReference type="InterPro" id="IPR013784">
    <property type="entry name" value="Carb-bd-like_fold"/>
</dbReference>
<keyword evidence="6 7" id="KW-0998">Cell outer membrane</keyword>
<dbReference type="Gene3D" id="2.40.170.20">
    <property type="entry name" value="TonB-dependent receptor, beta-barrel domain"/>
    <property type="match status" value="1"/>
</dbReference>
<dbReference type="Pfam" id="PF13620">
    <property type="entry name" value="CarboxypepD_reg"/>
    <property type="match status" value="1"/>
</dbReference>
<keyword evidence="11" id="KW-1185">Reference proteome</keyword>
<dbReference type="InterPro" id="IPR037066">
    <property type="entry name" value="Plug_dom_sf"/>
</dbReference>
<dbReference type="Gene3D" id="2.60.40.1120">
    <property type="entry name" value="Carboxypeptidase-like, regulatory domain"/>
    <property type="match status" value="1"/>
</dbReference>